<feature type="region of interest" description="Disordered" evidence="1">
    <location>
        <begin position="211"/>
        <end position="234"/>
    </location>
</feature>
<gene>
    <name evidence="2" type="ORF">M501DRAFT_1005088</name>
</gene>
<feature type="compositionally biased region" description="Acidic residues" evidence="1">
    <location>
        <begin position="221"/>
        <end position="234"/>
    </location>
</feature>
<dbReference type="Proteomes" id="UP000799429">
    <property type="component" value="Unassembled WGS sequence"/>
</dbReference>
<dbReference type="GO" id="GO:0031511">
    <property type="term" value="C:Mis6-Sim4 complex"/>
    <property type="evidence" value="ECO:0007669"/>
    <property type="project" value="InterPro"/>
</dbReference>
<reference evidence="2" key="1">
    <citation type="journal article" date="2020" name="Stud. Mycol.">
        <title>101 Dothideomycetes genomes: a test case for predicting lifestyles and emergence of pathogens.</title>
        <authorList>
            <person name="Haridas S."/>
            <person name="Albert R."/>
            <person name="Binder M."/>
            <person name="Bloem J."/>
            <person name="Labutti K."/>
            <person name="Salamov A."/>
            <person name="Andreopoulos B."/>
            <person name="Baker S."/>
            <person name="Barry K."/>
            <person name="Bills G."/>
            <person name="Bluhm B."/>
            <person name="Cannon C."/>
            <person name="Castanera R."/>
            <person name="Culley D."/>
            <person name="Daum C."/>
            <person name="Ezra D."/>
            <person name="Gonzalez J."/>
            <person name="Henrissat B."/>
            <person name="Kuo A."/>
            <person name="Liang C."/>
            <person name="Lipzen A."/>
            <person name="Lutzoni F."/>
            <person name="Magnuson J."/>
            <person name="Mondo S."/>
            <person name="Nolan M."/>
            <person name="Ohm R."/>
            <person name="Pangilinan J."/>
            <person name="Park H.-J."/>
            <person name="Ramirez L."/>
            <person name="Alfaro M."/>
            <person name="Sun H."/>
            <person name="Tritt A."/>
            <person name="Yoshinaga Y."/>
            <person name="Zwiers L.-H."/>
            <person name="Turgeon B."/>
            <person name="Goodwin S."/>
            <person name="Spatafora J."/>
            <person name="Crous P."/>
            <person name="Grigoriev I."/>
        </authorList>
    </citation>
    <scope>NUCLEOTIDE SEQUENCE</scope>
    <source>
        <strain evidence="2">CBS 101060</strain>
    </source>
</reference>
<dbReference type="OrthoDB" id="21214at2759"/>
<comment type="caution">
    <text evidence="2">The sequence shown here is derived from an EMBL/GenBank/DDBJ whole genome shotgun (WGS) entry which is preliminary data.</text>
</comment>
<feature type="compositionally biased region" description="Basic and acidic residues" evidence="1">
    <location>
        <begin position="211"/>
        <end position="220"/>
    </location>
</feature>
<dbReference type="AlphaFoldDB" id="A0A9P4SAK7"/>
<dbReference type="Pfam" id="PF13093">
    <property type="entry name" value="FTA4"/>
    <property type="match status" value="1"/>
</dbReference>
<name>A0A9P4SAK7_9PEZI</name>
<dbReference type="InterPro" id="IPR025207">
    <property type="entry name" value="Sim4_Fta4"/>
</dbReference>
<dbReference type="PANTHER" id="PTHR42040">
    <property type="entry name" value="INNER KINETOCHORE SUBUNIT FTA4"/>
    <property type="match status" value="1"/>
</dbReference>
<evidence type="ECO:0008006" key="4">
    <source>
        <dbReference type="Google" id="ProtNLM"/>
    </source>
</evidence>
<dbReference type="EMBL" id="MU006097">
    <property type="protein sequence ID" value="KAF2838220.1"/>
    <property type="molecule type" value="Genomic_DNA"/>
</dbReference>
<proteinExistence type="predicted"/>
<evidence type="ECO:0000313" key="3">
    <source>
        <dbReference type="Proteomes" id="UP000799429"/>
    </source>
</evidence>
<keyword evidence="3" id="KW-1185">Reference proteome</keyword>
<protein>
    <recommendedName>
        <fullName evidence="4">Kinetochore protein</fullName>
    </recommendedName>
</protein>
<evidence type="ECO:0000313" key="2">
    <source>
        <dbReference type="EMBL" id="KAF2838220.1"/>
    </source>
</evidence>
<sequence length="249" mass="28536">MATNIDTVIALKSAFLRGQIRTLSQQLQVPERWREDSDELPAKMVREVVGEVNRRIRHHNKTVYFTPAIRQTAEQIDALYWKSGEPDLTVLESENANPDPTPEQPLREGEDLSLEVNIARIPATLEHLDAEGEEELVKLQTRLLELAERREAARRKLATYTHLQTLIAPLKNPQSSIQPNLVTRDGQLAAELAKLRNLSVRVAGRVPEWVEREKGRKGREGEEEEEGLDDDDIEIEDEDEKVRRIWEGM</sequence>
<evidence type="ECO:0000256" key="1">
    <source>
        <dbReference type="SAM" id="MobiDB-lite"/>
    </source>
</evidence>
<organism evidence="2 3">
    <name type="scientific">Patellaria atrata CBS 101060</name>
    <dbReference type="NCBI Taxonomy" id="1346257"/>
    <lineage>
        <taxon>Eukaryota</taxon>
        <taxon>Fungi</taxon>
        <taxon>Dikarya</taxon>
        <taxon>Ascomycota</taxon>
        <taxon>Pezizomycotina</taxon>
        <taxon>Dothideomycetes</taxon>
        <taxon>Dothideomycetes incertae sedis</taxon>
        <taxon>Patellariales</taxon>
        <taxon>Patellariaceae</taxon>
        <taxon>Patellaria</taxon>
    </lineage>
</organism>
<accession>A0A9P4SAK7</accession>
<dbReference type="PANTHER" id="PTHR42040:SF1">
    <property type="entry name" value="INNER KINETOCHORE SUBUNIT FTA4"/>
    <property type="match status" value="1"/>
</dbReference>